<gene>
    <name evidence="1" type="ORF">FOL46_007499</name>
</gene>
<reference evidence="1 2" key="1">
    <citation type="submission" date="2020-04" db="EMBL/GenBank/DDBJ databases">
        <title>Perkinsus olseni comparative genomics.</title>
        <authorList>
            <person name="Bogema D.R."/>
        </authorList>
    </citation>
    <scope>NUCLEOTIDE SEQUENCE [LARGE SCALE GENOMIC DNA]</scope>
    <source>
        <strain evidence="1">ATCC PRA-31</strain>
    </source>
</reference>
<evidence type="ECO:0000313" key="1">
    <source>
        <dbReference type="EMBL" id="KAF4657249.1"/>
    </source>
</evidence>
<evidence type="ECO:0000313" key="2">
    <source>
        <dbReference type="Proteomes" id="UP000572268"/>
    </source>
</evidence>
<proteinExistence type="predicted"/>
<dbReference type="Proteomes" id="UP000572268">
    <property type="component" value="Unassembled WGS sequence"/>
</dbReference>
<protein>
    <submittedName>
        <fullName evidence="1">Uncharacterized protein</fullName>
    </submittedName>
</protein>
<organism evidence="1 2">
    <name type="scientific">Perkinsus olseni</name>
    <name type="common">Perkinsus atlanticus</name>
    <dbReference type="NCBI Taxonomy" id="32597"/>
    <lineage>
        <taxon>Eukaryota</taxon>
        <taxon>Sar</taxon>
        <taxon>Alveolata</taxon>
        <taxon>Perkinsozoa</taxon>
        <taxon>Perkinsea</taxon>
        <taxon>Perkinsida</taxon>
        <taxon>Perkinsidae</taxon>
        <taxon>Perkinsus</taxon>
    </lineage>
</organism>
<dbReference type="AlphaFoldDB" id="A0A7J6LDG0"/>
<accession>A0A7J6LDG0</accession>
<dbReference type="EMBL" id="JABANN010000533">
    <property type="protein sequence ID" value="KAF4657249.1"/>
    <property type="molecule type" value="Genomic_DNA"/>
</dbReference>
<comment type="caution">
    <text evidence="1">The sequence shown here is derived from an EMBL/GenBank/DDBJ whole genome shotgun (WGS) entry which is preliminary data.</text>
</comment>
<sequence>MQTMNKHDLPYATTVIAVGMSMSVYLSGCYSYGGINVRRFGVGSPEATATAADHVASTVHEDRCYAEVFGMQVAFTSTQAAVDDGVYQGVEIKCGNHLVNLNDVEGYPLMKDNLLRIEGAHDCNDVHNTLHHGHHQMASIPTSQMYHQLEVVFKTMKSICSSGIDTTPRQDGSLCYIPYMDGKGEVTLKYSEYNDGYMFHSGQCLNAPIDGNKFIKYSHISKKISKADIPSVYMGIPMTCDVIKRAIDAPRRGSDDDLNSRQMEGICKKMSM</sequence>
<name>A0A7J6LDG0_PEROL</name>